<keyword evidence="2" id="KW-1185">Reference proteome</keyword>
<sequence length="543" mass="60827">MKKFLKIIIPLVLIVIAGYIYYYVTLPAINIHSPGFWFFILIAFLVISTCVGFATANLDKKGRRLPGPMFKNKLFTISMGITLALLAVYLIGSLLSSPIVNAGKYQQLLTISERDFQEDIKEISYNEIPILDKDSAALLGSRTMGSILEYVSQFEVSNNYTQINYQSAPTRVSPLRYGSFFKWLNNRSKGVPAYMKIDMATQEVELVKLQEGIKYSEAEHFGRNIYRYLRFHYPTYIFDTLNFEIDDEGTPYWICPVKDYTIGLFGGQTIGNVVIVNAITGEHKDYKIDEVPQWVDRVYSAELLITLYDYYGTLKHGYWNSVISQKDSLQTTDGYNYIALEDDVWVYTGVTSVGGDESNVGFVLMNQRTAETRYYSISGAEEYSAMASAEGKVQHLGYRATFPLLLNIGGEPTYFIALKDAAGLVKNYAMVNISKYNIVAIGDTVNECEKKYLSALKSGGVTVLDTTNLPKITGTISKIAEGVIDGNSHYYILLNNSTEIFDVEVASYLSIIKYNVGDTITLTYSQGAAVNTVVEVVEVVELE</sequence>
<dbReference type="Proteomes" id="UP000515561">
    <property type="component" value="Chromosome"/>
</dbReference>
<name>A0A6S6R832_9FIRM</name>
<organism evidence="1 2">
    <name type="scientific">Anaerocolumna cellulosilytica</name>
    <dbReference type="NCBI Taxonomy" id="433286"/>
    <lineage>
        <taxon>Bacteria</taxon>
        <taxon>Bacillati</taxon>
        <taxon>Bacillota</taxon>
        <taxon>Clostridia</taxon>
        <taxon>Lachnospirales</taxon>
        <taxon>Lachnospiraceae</taxon>
        <taxon>Anaerocolumna</taxon>
    </lineage>
</organism>
<gene>
    <name evidence="1" type="ORF">acsn021_26900</name>
</gene>
<evidence type="ECO:0000313" key="2">
    <source>
        <dbReference type="Proteomes" id="UP000515561"/>
    </source>
</evidence>
<evidence type="ECO:0000313" key="1">
    <source>
        <dbReference type="EMBL" id="BCJ95121.1"/>
    </source>
</evidence>
<dbReference type="AlphaFoldDB" id="A0A6S6R832"/>
<accession>A0A6S6R832</accession>
<dbReference type="EMBL" id="AP023367">
    <property type="protein sequence ID" value="BCJ95121.1"/>
    <property type="molecule type" value="Genomic_DNA"/>
</dbReference>
<reference evidence="1 2" key="1">
    <citation type="journal article" date="2016" name="Int. J. Syst. Evol. Microbiol.">
        <title>Descriptions of Anaerotaenia torta gen. nov., sp. nov. and Anaerocolumna cellulosilytica gen. nov., sp. nov. isolated from a methanogenic reactor of cattle waste.</title>
        <authorList>
            <person name="Uek A."/>
            <person name="Ohtaki Y."/>
            <person name="Kaku N."/>
            <person name="Ueki K."/>
        </authorList>
    </citation>
    <scope>NUCLEOTIDE SEQUENCE [LARGE SCALE GENOMIC DNA]</scope>
    <source>
        <strain evidence="1 2">SN021</strain>
    </source>
</reference>
<dbReference type="KEGG" id="acel:acsn021_26900"/>
<protein>
    <submittedName>
        <fullName evidence="1">Uncharacterized protein</fullName>
    </submittedName>
</protein>
<dbReference type="RefSeq" id="WP_184095053.1">
    <property type="nucleotide sequence ID" value="NZ_AP023367.1"/>
</dbReference>
<proteinExistence type="predicted"/>